<feature type="transmembrane region" description="Helical" evidence="1">
    <location>
        <begin position="380"/>
        <end position="399"/>
    </location>
</feature>
<protein>
    <recommendedName>
        <fullName evidence="4">Oligosaccharide repeat unit polymerase</fullName>
    </recommendedName>
</protein>
<feature type="transmembrane region" description="Helical" evidence="1">
    <location>
        <begin position="192"/>
        <end position="207"/>
    </location>
</feature>
<feature type="transmembrane region" description="Helical" evidence="1">
    <location>
        <begin position="35"/>
        <end position="54"/>
    </location>
</feature>
<accession>G5SS47</accession>
<evidence type="ECO:0008006" key="4">
    <source>
        <dbReference type="Google" id="ProtNLM"/>
    </source>
</evidence>
<feature type="transmembrane region" description="Helical" evidence="1">
    <location>
        <begin position="102"/>
        <end position="122"/>
    </location>
</feature>
<dbReference type="PATRIC" id="fig|762968.3.peg.1955"/>
<gene>
    <name evidence="2" type="ORF">HMPREF9441_02197</name>
</gene>
<feature type="transmembrane region" description="Helical" evidence="1">
    <location>
        <begin position="355"/>
        <end position="374"/>
    </location>
</feature>
<sequence length="423" mass="48347">MGSFGNLLILVTYIVEVSLLIYLEVKTWKTLYTPFSFLVLPYTVVLLISISVAGNFNFVEFYYPSILIWCGGMLLFAIPSLTLGALLAFYGKPVNGQVDKGSFPKSILFFIGLVILLFIYHFRQILGGTTFFVGSDDFANDFSGYGFWAHLRLISLPILIMAIYYLDKKHWWLCLVVVPVLLINFLNQVKGWVIIPVISGLALRLYSGKMKLNLLFLCYTTLGAFFVFLVSYMFLPVLGNDSVITSDLFELVYERFIHYFTSGVLGLSYDMAHGFPDKGDFEILIAPFVNLFNQILGDKEILSPVNPLFFHTGISYTNVRTFFGTIYIYSGESGFVLYVLFASIMMYVLKLCTLVFNNVYIYVIYFFECGLLGMGWFEFYFFHLAMIEVPILTLFLMVLDKFFSMRERTNKVGDYGVAEKHSV</sequence>
<dbReference type="EMBL" id="AFFY01000028">
    <property type="protein sequence ID" value="EHG99948.1"/>
    <property type="molecule type" value="Genomic_DNA"/>
</dbReference>
<proteinExistence type="predicted"/>
<comment type="caution">
    <text evidence="2">The sequence shown here is derived from an EMBL/GenBank/DDBJ whole genome shotgun (WGS) entry which is preliminary data.</text>
</comment>
<feature type="transmembrane region" description="Helical" evidence="1">
    <location>
        <begin position="214"/>
        <end position="235"/>
    </location>
</feature>
<feature type="transmembrane region" description="Helical" evidence="1">
    <location>
        <begin position="66"/>
        <end position="90"/>
    </location>
</feature>
<name>G5SS47_9BACT</name>
<dbReference type="Pfam" id="PF19863">
    <property type="entry name" value="DUF6337"/>
    <property type="match status" value="1"/>
</dbReference>
<dbReference type="eggNOG" id="ENOG503466V">
    <property type="taxonomic scope" value="Bacteria"/>
</dbReference>
<feature type="transmembrane region" description="Helical" evidence="1">
    <location>
        <begin position="170"/>
        <end position="186"/>
    </location>
</feature>
<keyword evidence="1" id="KW-0472">Membrane</keyword>
<evidence type="ECO:0000313" key="3">
    <source>
        <dbReference type="Proteomes" id="UP000003598"/>
    </source>
</evidence>
<reference evidence="2 3" key="1">
    <citation type="submission" date="2011-03" db="EMBL/GenBank/DDBJ databases">
        <authorList>
            <person name="Weinstock G."/>
            <person name="Sodergren E."/>
            <person name="Clifton S."/>
            <person name="Fulton L."/>
            <person name="Fulton B."/>
            <person name="Courtney L."/>
            <person name="Fronick C."/>
            <person name="Harrison M."/>
            <person name="Strong C."/>
            <person name="Farmer C."/>
            <person name="Delahaunty K."/>
            <person name="Markovic C."/>
            <person name="Hall O."/>
            <person name="Minx P."/>
            <person name="Tomlinson C."/>
            <person name="Mitreva M."/>
            <person name="Hou S."/>
            <person name="Chen J."/>
            <person name="Wollam A."/>
            <person name="Pepin K.H."/>
            <person name="Johnson M."/>
            <person name="Bhonagiri V."/>
            <person name="Zhang X."/>
            <person name="Suruliraj S."/>
            <person name="Warren W."/>
            <person name="Chinwalla A."/>
            <person name="Mardis E.R."/>
            <person name="Wilson R.K."/>
        </authorList>
    </citation>
    <scope>NUCLEOTIDE SEQUENCE [LARGE SCALE GENOMIC DNA]</scope>
    <source>
        <strain evidence="2 3">YIT 11840</strain>
    </source>
</reference>
<keyword evidence="1" id="KW-0812">Transmembrane</keyword>
<dbReference type="OrthoDB" id="1100680at2"/>
<feature type="transmembrane region" description="Helical" evidence="1">
    <location>
        <begin position="6"/>
        <end position="23"/>
    </location>
</feature>
<organism evidence="2 3">
    <name type="scientific">Paraprevotella clara YIT 11840</name>
    <dbReference type="NCBI Taxonomy" id="762968"/>
    <lineage>
        <taxon>Bacteria</taxon>
        <taxon>Pseudomonadati</taxon>
        <taxon>Bacteroidota</taxon>
        <taxon>Bacteroidia</taxon>
        <taxon>Bacteroidales</taxon>
        <taxon>Prevotellaceae</taxon>
        <taxon>Paraprevotella</taxon>
    </lineage>
</organism>
<dbReference type="Proteomes" id="UP000003598">
    <property type="component" value="Unassembled WGS sequence"/>
</dbReference>
<evidence type="ECO:0000313" key="2">
    <source>
        <dbReference type="EMBL" id="EHG99948.1"/>
    </source>
</evidence>
<feature type="transmembrane region" description="Helical" evidence="1">
    <location>
        <begin position="142"/>
        <end position="163"/>
    </location>
</feature>
<dbReference type="AlphaFoldDB" id="G5SS47"/>
<evidence type="ECO:0000256" key="1">
    <source>
        <dbReference type="SAM" id="Phobius"/>
    </source>
</evidence>
<keyword evidence="1" id="KW-1133">Transmembrane helix</keyword>
<keyword evidence="3" id="KW-1185">Reference proteome</keyword>
<dbReference type="HOGENOM" id="CLU_684514_0_0_10"/>
<dbReference type="InterPro" id="IPR045918">
    <property type="entry name" value="DUF6337"/>
</dbReference>
<dbReference type="STRING" id="762968.HMPREF9441_02197"/>
<feature type="transmembrane region" description="Helical" evidence="1">
    <location>
        <begin position="326"/>
        <end position="348"/>
    </location>
</feature>